<evidence type="ECO:0000313" key="3">
    <source>
        <dbReference type="EMBL" id="QFG67368.1"/>
    </source>
</evidence>
<dbReference type="Pfam" id="PF21922">
    <property type="entry name" value="PBP_dimer_2"/>
    <property type="match status" value="1"/>
</dbReference>
<dbReference type="PANTHER" id="PTHR30627">
    <property type="entry name" value="PEPTIDOGLYCAN D,D-TRANSPEPTIDASE"/>
    <property type="match status" value="1"/>
</dbReference>
<dbReference type="InterPro" id="IPR050515">
    <property type="entry name" value="Beta-lactam/transpept"/>
</dbReference>
<dbReference type="GO" id="GO:0005886">
    <property type="term" value="C:plasma membrane"/>
    <property type="evidence" value="ECO:0007669"/>
    <property type="project" value="TreeGrafter"/>
</dbReference>
<evidence type="ECO:0000313" key="4">
    <source>
        <dbReference type="Proteomes" id="UP000326546"/>
    </source>
</evidence>
<dbReference type="GO" id="GO:0071555">
    <property type="term" value="P:cell wall organization"/>
    <property type="evidence" value="ECO:0007669"/>
    <property type="project" value="TreeGrafter"/>
</dbReference>
<dbReference type="SUPFAM" id="SSF56519">
    <property type="entry name" value="Penicillin binding protein dimerisation domain"/>
    <property type="match status" value="1"/>
</dbReference>
<dbReference type="Proteomes" id="UP000326546">
    <property type="component" value="Chromosome"/>
</dbReference>
<dbReference type="AlphaFoldDB" id="A0A5J6V1D7"/>
<accession>A0A5J6V1D7</accession>
<dbReference type="OrthoDB" id="9766847at2"/>
<name>A0A5J6V1D7_9MICO</name>
<gene>
    <name evidence="3" type="ORF">FY030_00280</name>
</gene>
<dbReference type="RefSeq" id="WP_158059766.1">
    <property type="nucleotide sequence ID" value="NZ_CP044427.1"/>
</dbReference>
<feature type="domain" description="Penicillin-binding protein transpeptidase" evidence="1">
    <location>
        <begin position="156"/>
        <end position="479"/>
    </location>
</feature>
<proteinExistence type="predicted"/>
<dbReference type="EMBL" id="CP044427">
    <property type="protein sequence ID" value="QFG67368.1"/>
    <property type="molecule type" value="Genomic_DNA"/>
</dbReference>
<dbReference type="InterPro" id="IPR054120">
    <property type="entry name" value="PBPA_dimer"/>
</dbReference>
<dbReference type="Gene3D" id="3.90.1310.10">
    <property type="entry name" value="Penicillin-binding protein 2a (Domain 2)"/>
    <property type="match status" value="1"/>
</dbReference>
<reference evidence="3 4" key="1">
    <citation type="submission" date="2019-09" db="EMBL/GenBank/DDBJ databases">
        <title>Serinicoccus pratensis sp. nov., isolated from meadow soil.</title>
        <authorList>
            <person name="Zhang W."/>
        </authorList>
    </citation>
    <scope>NUCLEOTIDE SEQUENCE [LARGE SCALE GENOMIC DNA]</scope>
    <source>
        <strain evidence="3 4">W204</strain>
    </source>
</reference>
<dbReference type="Gene3D" id="3.40.710.10">
    <property type="entry name" value="DD-peptidase/beta-lactamase superfamily"/>
    <property type="match status" value="1"/>
</dbReference>
<dbReference type="SUPFAM" id="SSF56601">
    <property type="entry name" value="beta-lactamase/transpeptidase-like"/>
    <property type="match status" value="1"/>
</dbReference>
<evidence type="ECO:0000259" key="2">
    <source>
        <dbReference type="Pfam" id="PF21922"/>
    </source>
</evidence>
<dbReference type="KEGG" id="serw:FY030_00280"/>
<organism evidence="3 4">
    <name type="scientific">Ornithinimicrobium pratense</name>
    <dbReference type="NCBI Taxonomy" id="2593973"/>
    <lineage>
        <taxon>Bacteria</taxon>
        <taxon>Bacillati</taxon>
        <taxon>Actinomycetota</taxon>
        <taxon>Actinomycetes</taxon>
        <taxon>Micrococcales</taxon>
        <taxon>Ornithinimicrobiaceae</taxon>
        <taxon>Ornithinimicrobium</taxon>
    </lineage>
</organism>
<dbReference type="InterPro" id="IPR012338">
    <property type="entry name" value="Beta-lactam/transpept-like"/>
</dbReference>
<dbReference type="InterPro" id="IPR001460">
    <property type="entry name" value="PCN-bd_Tpept"/>
</dbReference>
<feature type="domain" description="Penicillin binding protein A dimerisation" evidence="2">
    <location>
        <begin position="52"/>
        <end position="134"/>
    </location>
</feature>
<dbReference type="PANTHER" id="PTHR30627:SF24">
    <property type="entry name" value="PENICILLIN-BINDING PROTEIN 4B"/>
    <property type="match status" value="1"/>
</dbReference>
<dbReference type="GO" id="GO:0008658">
    <property type="term" value="F:penicillin binding"/>
    <property type="evidence" value="ECO:0007669"/>
    <property type="project" value="InterPro"/>
</dbReference>
<dbReference type="GO" id="GO:0071972">
    <property type="term" value="F:peptidoglycan L,D-transpeptidase activity"/>
    <property type="evidence" value="ECO:0007669"/>
    <property type="project" value="TreeGrafter"/>
</dbReference>
<evidence type="ECO:0000259" key="1">
    <source>
        <dbReference type="Pfam" id="PF00905"/>
    </source>
</evidence>
<dbReference type="Pfam" id="PF00905">
    <property type="entry name" value="Transpeptidase"/>
    <property type="match status" value="1"/>
</dbReference>
<protein>
    <submittedName>
        <fullName evidence="3">Penicillin-binding protein 2</fullName>
    </submittedName>
</protein>
<keyword evidence="4" id="KW-1185">Reference proteome</keyword>
<dbReference type="InterPro" id="IPR036138">
    <property type="entry name" value="PBP_dimer_sf"/>
</dbReference>
<sequence length="485" mass="51440">MNTPIRRLAVVIFAMFTALLMASTWIQFVQADDLRERADNRRTLMDTYSRDRGAILVNGTAVARSEPTNDELRWLRVYDTPSRYAHITGYYSFIYGAGAGLERTTNSLLAGTDDSLFYQRLADVITGRPATGTNLELTIDPAVQQAAVDALGDRRGAAVALDPSTGAILAMVSRPAYDPNALSSHNLAAVEQAYAELADDPERPLINRAIGGDLYPPGSVFKLVTAAAALESEDYEPDTELVGPLTYTLPGTSTELPNFQGAACDPEGRPTLAVSIQVSCNTSFAWLAGELGADALREQAEDFGFGQTLETPLPVTPSSYPAELDEPQLALTGIGQHDVRVTPLQVAMMAAGIANDGVVMTPYLIETLRGADLEVVDQTSPRTLSRAVSQSTAQELTEMMTMVVQRGSGQLAQVPGVEVAGKTGTAEFGSQGGAHAWFTGFAPADDPQIAVAVIVESASDNWVGETGGVVAAPVARAMLQAGVDR</sequence>